<evidence type="ECO:0000259" key="5">
    <source>
        <dbReference type="PROSITE" id="PS51379"/>
    </source>
</evidence>
<evidence type="ECO:0000256" key="2">
    <source>
        <dbReference type="ARBA" id="ARBA00022723"/>
    </source>
</evidence>
<evidence type="ECO:0000313" key="6">
    <source>
        <dbReference type="EMBL" id="MBG0779372.1"/>
    </source>
</evidence>
<dbReference type="CDD" id="cd10550">
    <property type="entry name" value="DMSOR_beta_like"/>
    <property type="match status" value="1"/>
</dbReference>
<dbReference type="InterPro" id="IPR017900">
    <property type="entry name" value="4Fe4S_Fe_S_CS"/>
</dbReference>
<dbReference type="GO" id="GO:0051539">
    <property type="term" value="F:4 iron, 4 sulfur cluster binding"/>
    <property type="evidence" value="ECO:0007669"/>
    <property type="project" value="UniProtKB-KW"/>
</dbReference>
<evidence type="ECO:0000256" key="4">
    <source>
        <dbReference type="ARBA" id="ARBA00023014"/>
    </source>
</evidence>
<dbReference type="EMBL" id="JACCQK010000295">
    <property type="protein sequence ID" value="MBG0779372.1"/>
    <property type="molecule type" value="Genomic_DNA"/>
</dbReference>
<feature type="domain" description="4Fe-4S ferredoxin-type" evidence="5">
    <location>
        <begin position="72"/>
        <end position="101"/>
    </location>
</feature>
<dbReference type="InterPro" id="IPR017896">
    <property type="entry name" value="4Fe4S_Fe-S-bd"/>
</dbReference>
<feature type="domain" description="4Fe-4S ferredoxin-type" evidence="5">
    <location>
        <begin position="1"/>
        <end position="30"/>
    </location>
</feature>
<dbReference type="PANTHER" id="PTHR24960">
    <property type="entry name" value="PHOTOSYSTEM I IRON-SULFUR CENTER-RELATED"/>
    <property type="match status" value="1"/>
</dbReference>
<gene>
    <name evidence="6" type="ORF">H0S81_05545</name>
</gene>
<evidence type="ECO:0000256" key="3">
    <source>
        <dbReference type="ARBA" id="ARBA00023004"/>
    </source>
</evidence>
<comment type="caution">
    <text evidence="6">The sequence shown here is derived from an EMBL/GenBank/DDBJ whole genome shotgun (WGS) entry which is preliminary data.</text>
</comment>
<name>A0A931GDQ6_9BACT</name>
<dbReference type="GO" id="GO:0046872">
    <property type="term" value="F:metal ion binding"/>
    <property type="evidence" value="ECO:0007669"/>
    <property type="project" value="UniProtKB-KW"/>
</dbReference>
<dbReference type="Gene3D" id="3.30.70.20">
    <property type="match status" value="2"/>
</dbReference>
<proteinExistence type="predicted"/>
<evidence type="ECO:0000256" key="1">
    <source>
        <dbReference type="ARBA" id="ARBA00022485"/>
    </source>
</evidence>
<sequence>MTLSFNHETCSGCRACELVCSLQNLKIINPSKAMLRVMPRFPEPGIFEVAICNQCGACADACPTGAIHRVKDTWRIDMKKCDGCLACVSACPDNVMMVDDDGMPYKCINCRQCVEVCPRDALSFK</sequence>
<keyword evidence="2" id="KW-0479">Metal-binding</keyword>
<dbReference type="SUPFAM" id="SSF54862">
    <property type="entry name" value="4Fe-4S ferredoxins"/>
    <property type="match status" value="1"/>
</dbReference>
<dbReference type="PROSITE" id="PS51379">
    <property type="entry name" value="4FE4S_FER_2"/>
    <property type="match status" value="4"/>
</dbReference>
<feature type="domain" description="4Fe-4S ferredoxin-type" evidence="5">
    <location>
        <begin position="104"/>
        <end position="125"/>
    </location>
</feature>
<dbReference type="Pfam" id="PF12838">
    <property type="entry name" value="Fer4_7"/>
    <property type="match status" value="1"/>
</dbReference>
<keyword evidence="4" id="KW-0411">Iron-sulfur</keyword>
<dbReference type="Pfam" id="PF12800">
    <property type="entry name" value="Fer4_4"/>
    <property type="match status" value="1"/>
</dbReference>
<dbReference type="PANTHER" id="PTHR24960:SF79">
    <property type="entry name" value="PHOTOSYSTEM I IRON-SULFUR CENTER"/>
    <property type="match status" value="1"/>
</dbReference>
<feature type="domain" description="4Fe-4S ferredoxin-type" evidence="5">
    <location>
        <begin position="42"/>
        <end position="71"/>
    </location>
</feature>
<evidence type="ECO:0000313" key="7">
    <source>
        <dbReference type="Proteomes" id="UP000706172"/>
    </source>
</evidence>
<accession>A0A931GDQ6</accession>
<dbReference type="InterPro" id="IPR050157">
    <property type="entry name" value="PSI_iron-sulfur_center"/>
</dbReference>
<dbReference type="Proteomes" id="UP000706172">
    <property type="component" value="Unassembled WGS sequence"/>
</dbReference>
<reference evidence="6" key="1">
    <citation type="submission" date="2020-07" db="EMBL/GenBank/DDBJ databases">
        <title>Severe corrosion of carbon steel in oil field produced water can be linked to methanogenic archaea containing a special type of NiFe hydrogenase.</title>
        <authorList>
            <person name="Lahme S."/>
            <person name="Mand J."/>
            <person name="Longwell J."/>
            <person name="Smith R."/>
            <person name="Enning D."/>
        </authorList>
    </citation>
    <scope>NUCLEOTIDE SEQUENCE</scope>
    <source>
        <strain evidence="6">MIC098Bin6</strain>
    </source>
</reference>
<dbReference type="Pfam" id="PF00037">
    <property type="entry name" value="Fer4"/>
    <property type="match status" value="1"/>
</dbReference>
<dbReference type="PROSITE" id="PS00198">
    <property type="entry name" value="4FE4S_FER_1"/>
    <property type="match status" value="1"/>
</dbReference>
<organism evidence="6 7">
    <name type="scientific">Desulfotignum balticum</name>
    <dbReference type="NCBI Taxonomy" id="115781"/>
    <lineage>
        <taxon>Bacteria</taxon>
        <taxon>Pseudomonadati</taxon>
        <taxon>Thermodesulfobacteriota</taxon>
        <taxon>Desulfobacteria</taxon>
        <taxon>Desulfobacterales</taxon>
        <taxon>Desulfobacteraceae</taxon>
        <taxon>Desulfotignum</taxon>
    </lineage>
</organism>
<keyword evidence="1" id="KW-0004">4Fe-4S</keyword>
<protein>
    <submittedName>
        <fullName evidence="6">4Fe-4S dicluster domain-containing protein</fullName>
    </submittedName>
</protein>
<keyword evidence="3" id="KW-0408">Iron</keyword>
<dbReference type="AlphaFoldDB" id="A0A931GDQ6"/>